<dbReference type="Pfam" id="PF00128">
    <property type="entry name" value="Alpha-amylase"/>
    <property type="match status" value="2"/>
</dbReference>
<feature type="signal peptide" evidence="3">
    <location>
        <begin position="1"/>
        <end position="21"/>
    </location>
</feature>
<evidence type="ECO:0000256" key="1">
    <source>
        <dbReference type="ARBA" id="ARBA00008061"/>
    </source>
</evidence>
<evidence type="ECO:0000256" key="3">
    <source>
        <dbReference type="SAM" id="SignalP"/>
    </source>
</evidence>
<sequence>MAVKTPLAIVAMALFPLLGYAENTTPPWVKSAIFYQIYPPSYQDSNGDGIGDIQGVIQRLDYIKSLGVNTLWFNPLFKSEFKDGGYDITDFYQVDPRYGSNSDLVQLIEEAHKRGLRICLDLVAGHTSDKSAWFQEASKGHDRRYSDYYIWPDRIPDDVKGKEKDQIGGVIGEDSFVKSTAPRASYYIKNYYDAQPALNYGYANPNPKNAWEQAVDAPGPMAVRRELENIMAFWMDKGIDGFRVDMASSIVKNDPDKKATIGVWQDISNWYHTHYPDAVLISEWSNPKESSSAGFNIDFMMHTGKYNFNSLFVNRVGGEFAPVVSYFAKDGKGELKTWYKLYSEQYNATKGNSLITLPTGNHDIQRLNAGDRDSVEQLKVAMTFFLTMPGAPFIYYGDEIGMRFQTGLWNKEGSQGKSTKNRAGARTPMQWDDSKNAGFSTTDYWNLYLPIDKNPQRPNVAKEEKDPRSLLNYTRNLLKLRASSSALSAEGDWELVSNINRPYPMVYLRSSGNERYLIALNPSDRPVSASINNLKINQATRVVGDEAQGTLSTQAAQPEVNVAPISALVFKLE</sequence>
<feature type="domain" description="Glycosyl hydrolase family 13 catalytic" evidence="4">
    <location>
        <begin position="36"/>
        <end position="426"/>
    </location>
</feature>
<accession>A0A443IEL3</accession>
<feature type="region of interest" description="Disordered" evidence="2">
    <location>
        <begin position="412"/>
        <end position="432"/>
    </location>
</feature>
<dbReference type="SUPFAM" id="SSF51445">
    <property type="entry name" value="(Trans)glycosidases"/>
    <property type="match status" value="1"/>
</dbReference>
<dbReference type="PANTHER" id="PTHR10357:SF179">
    <property type="entry name" value="NEUTRAL AND BASIC AMINO ACID TRANSPORT PROTEIN RBAT"/>
    <property type="match status" value="1"/>
</dbReference>
<keyword evidence="3" id="KW-0732">Signal</keyword>
<reference evidence="5 6" key="1">
    <citation type="submission" date="2014-04" db="EMBL/GenBank/DDBJ databases">
        <title>Draft genome sequence of Pantoea beijingensis strain LMG 27579, an emerging pathogen to Pleurotus eryngii with potential industrial application.</title>
        <authorList>
            <person name="Xu F."/>
            <person name="Liu Y."/>
            <person name="Wang S."/>
            <person name="Yin Y."/>
            <person name="Ma Y."/>
            <person name="Zhao S."/>
            <person name="Rong C."/>
        </authorList>
    </citation>
    <scope>NUCLEOTIDE SEQUENCE [LARGE SCALE GENOMIC DNA]</scope>
    <source>
        <strain evidence="5 6">LMG 27579</strain>
    </source>
</reference>
<dbReference type="SUPFAM" id="SSF51011">
    <property type="entry name" value="Glycosyl hydrolase domain"/>
    <property type="match status" value="1"/>
</dbReference>
<keyword evidence="6" id="KW-1185">Reference proteome</keyword>
<proteinExistence type="inferred from homology"/>
<name>A0A443IEL3_9GAMM</name>
<dbReference type="InterPro" id="IPR017853">
    <property type="entry name" value="GH"/>
</dbReference>
<dbReference type="AlphaFoldDB" id="A0A443IEL3"/>
<dbReference type="Proteomes" id="UP000288794">
    <property type="component" value="Unassembled WGS sequence"/>
</dbReference>
<dbReference type="GO" id="GO:0009313">
    <property type="term" value="P:oligosaccharide catabolic process"/>
    <property type="evidence" value="ECO:0007669"/>
    <property type="project" value="TreeGrafter"/>
</dbReference>
<evidence type="ECO:0000259" key="4">
    <source>
        <dbReference type="SMART" id="SM00642"/>
    </source>
</evidence>
<dbReference type="RefSeq" id="WP_128177186.1">
    <property type="nucleotide sequence ID" value="NZ_CP071409.1"/>
</dbReference>
<gene>
    <name evidence="5" type="ORF">ED28_08960</name>
</gene>
<dbReference type="EMBL" id="JMEE01000023">
    <property type="protein sequence ID" value="RWR02502.1"/>
    <property type="molecule type" value="Genomic_DNA"/>
</dbReference>
<comment type="caution">
    <text evidence="5">The sequence shown here is derived from an EMBL/GenBank/DDBJ whole genome shotgun (WGS) entry which is preliminary data.</text>
</comment>
<dbReference type="GO" id="GO:0004556">
    <property type="term" value="F:alpha-amylase activity"/>
    <property type="evidence" value="ECO:0007669"/>
    <property type="project" value="TreeGrafter"/>
</dbReference>
<evidence type="ECO:0000313" key="6">
    <source>
        <dbReference type="Proteomes" id="UP000288794"/>
    </source>
</evidence>
<dbReference type="SMART" id="SM00642">
    <property type="entry name" value="Aamy"/>
    <property type="match status" value="1"/>
</dbReference>
<evidence type="ECO:0000256" key="2">
    <source>
        <dbReference type="SAM" id="MobiDB-lite"/>
    </source>
</evidence>
<dbReference type="PANTHER" id="PTHR10357">
    <property type="entry name" value="ALPHA-AMYLASE FAMILY MEMBER"/>
    <property type="match status" value="1"/>
</dbReference>
<dbReference type="InterPro" id="IPR045857">
    <property type="entry name" value="O16G_dom_2"/>
</dbReference>
<dbReference type="Gene3D" id="3.20.20.80">
    <property type="entry name" value="Glycosidases"/>
    <property type="match status" value="1"/>
</dbReference>
<feature type="chain" id="PRO_5019340467" description="Glycosyl hydrolase family 13 catalytic domain-containing protein" evidence="3">
    <location>
        <begin position="22"/>
        <end position="573"/>
    </location>
</feature>
<dbReference type="Gene3D" id="3.90.400.10">
    <property type="entry name" value="Oligo-1,6-glucosidase, Domain 2"/>
    <property type="match status" value="1"/>
</dbReference>
<organism evidence="5 6">
    <name type="scientific">[Pantoea] beijingensis</name>
    <dbReference type="NCBI Taxonomy" id="1324864"/>
    <lineage>
        <taxon>Bacteria</taxon>
        <taxon>Pseudomonadati</taxon>
        <taxon>Pseudomonadota</taxon>
        <taxon>Gammaproteobacteria</taxon>
        <taxon>Enterobacterales</taxon>
        <taxon>Erwiniaceae</taxon>
        <taxon>Erwinia</taxon>
    </lineage>
</organism>
<comment type="similarity">
    <text evidence="1">Belongs to the glycosyl hydrolase 13 family.</text>
</comment>
<protein>
    <recommendedName>
        <fullName evidence="4">Glycosyl hydrolase family 13 catalytic domain-containing protein</fullName>
    </recommendedName>
</protein>
<dbReference type="InterPro" id="IPR006047">
    <property type="entry name" value="GH13_cat_dom"/>
</dbReference>
<evidence type="ECO:0000313" key="5">
    <source>
        <dbReference type="EMBL" id="RWR02502.1"/>
    </source>
</evidence>